<reference evidence="2 3" key="1">
    <citation type="journal article" date="2019" name="G3 (Bethesda)">
        <title>Sequencing of a Wild Apple (Malus baccata) Genome Unravels the Differences Between Cultivated and Wild Apple Species Regarding Disease Resistance and Cold Tolerance.</title>
        <authorList>
            <person name="Chen X."/>
        </authorList>
    </citation>
    <scope>NUCLEOTIDE SEQUENCE [LARGE SCALE GENOMIC DNA]</scope>
    <source>
        <strain evidence="3">cv. Shandingzi</strain>
        <tissue evidence="2">Leaves</tissue>
    </source>
</reference>
<protein>
    <recommendedName>
        <fullName evidence="1">EF-hand domain-containing protein</fullName>
    </recommendedName>
</protein>
<dbReference type="InterPro" id="IPR002048">
    <property type="entry name" value="EF_hand_dom"/>
</dbReference>
<evidence type="ECO:0000313" key="3">
    <source>
        <dbReference type="Proteomes" id="UP000315295"/>
    </source>
</evidence>
<dbReference type="Proteomes" id="UP000315295">
    <property type="component" value="Unassembled WGS sequence"/>
</dbReference>
<name>A0A540M2N2_MALBA</name>
<dbReference type="PANTHER" id="PTHR34574">
    <property type="entry name" value="CALCIUM-BINDING EF-HAND FAMILY PROTEIN-RELATED"/>
    <property type="match status" value="1"/>
</dbReference>
<gene>
    <name evidence="2" type="ORF">C1H46_021438</name>
</gene>
<dbReference type="InterPro" id="IPR011992">
    <property type="entry name" value="EF-hand-dom_pair"/>
</dbReference>
<evidence type="ECO:0000259" key="1">
    <source>
        <dbReference type="PROSITE" id="PS50222"/>
    </source>
</evidence>
<dbReference type="PANTHER" id="PTHR34574:SF3">
    <property type="entry name" value="CALCIUM-BINDING EF HAND FAMILY PROTEIN"/>
    <property type="match status" value="1"/>
</dbReference>
<dbReference type="GO" id="GO:0005509">
    <property type="term" value="F:calcium ion binding"/>
    <property type="evidence" value="ECO:0007669"/>
    <property type="project" value="InterPro"/>
</dbReference>
<dbReference type="STRING" id="106549.A0A540M2N2"/>
<dbReference type="Gene3D" id="1.10.238.10">
    <property type="entry name" value="EF-hand"/>
    <property type="match status" value="1"/>
</dbReference>
<organism evidence="2 3">
    <name type="scientific">Malus baccata</name>
    <name type="common">Siberian crab apple</name>
    <name type="synonym">Pyrus baccata</name>
    <dbReference type="NCBI Taxonomy" id="106549"/>
    <lineage>
        <taxon>Eukaryota</taxon>
        <taxon>Viridiplantae</taxon>
        <taxon>Streptophyta</taxon>
        <taxon>Embryophyta</taxon>
        <taxon>Tracheophyta</taxon>
        <taxon>Spermatophyta</taxon>
        <taxon>Magnoliopsida</taxon>
        <taxon>eudicotyledons</taxon>
        <taxon>Gunneridae</taxon>
        <taxon>Pentapetalae</taxon>
        <taxon>rosids</taxon>
        <taxon>fabids</taxon>
        <taxon>Rosales</taxon>
        <taxon>Rosaceae</taxon>
        <taxon>Amygdaloideae</taxon>
        <taxon>Maleae</taxon>
        <taxon>Malus</taxon>
    </lineage>
</organism>
<sequence length="369" mass="40540">MSDGALTVLDGSHLRAVDLTLPDADASLTGVQVLDLAVSKASSSLFGLSLPQSLKSSALRRISVQDDDGFRSAELDRAQALKVIGEYITAIADELKVLLRIQENFRLWSLRYMRASLGTTERLLICDRLVTGSSCGNSLYLQSKDDPLVISILDGYTIRLFLEDEDDFAMLAENLFTDLDVEDTGKINKNEIRNALVHMGVEMGVPPVSEFPPLSDILTKHEADGDEELGQAQFAQLLQPVLQELAEALAKKHVVFIQSIKIVNGSKLRKLLADEKQLNDVVEKIVQEDHHGKDGLGNAEKIRSFLVKNGQELGLPPYEAEAVDLLYDAVFADLDADKSAPEDKCGNLVKEILDEFADQLEASPVFYNA</sequence>
<keyword evidence="3" id="KW-1185">Reference proteome</keyword>
<feature type="domain" description="EF-hand" evidence="1">
    <location>
        <begin position="167"/>
        <end position="202"/>
    </location>
</feature>
<comment type="caution">
    <text evidence="2">The sequence shown here is derived from an EMBL/GenBank/DDBJ whole genome shotgun (WGS) entry which is preliminary data.</text>
</comment>
<dbReference type="SUPFAM" id="SSF47473">
    <property type="entry name" value="EF-hand"/>
    <property type="match status" value="1"/>
</dbReference>
<evidence type="ECO:0000313" key="2">
    <source>
        <dbReference type="EMBL" id="TQD92958.1"/>
    </source>
</evidence>
<dbReference type="AlphaFoldDB" id="A0A540M2N2"/>
<dbReference type="EMBL" id="VIEB01000380">
    <property type="protein sequence ID" value="TQD92958.1"/>
    <property type="molecule type" value="Genomic_DNA"/>
</dbReference>
<proteinExistence type="predicted"/>
<dbReference type="PROSITE" id="PS50222">
    <property type="entry name" value="EF_HAND_2"/>
    <property type="match status" value="1"/>
</dbReference>
<accession>A0A540M2N2</accession>